<dbReference type="AlphaFoldDB" id="A0A7C0V9X7"/>
<dbReference type="Gene3D" id="3.40.630.10">
    <property type="entry name" value="Zn peptidases"/>
    <property type="match status" value="1"/>
</dbReference>
<dbReference type="FunFam" id="3.40.630.10:FF:000084">
    <property type="entry name" value="Carboxypeptidase B2"/>
    <property type="match status" value="1"/>
</dbReference>
<dbReference type="PRINTS" id="PR00765">
    <property type="entry name" value="CRBOXYPTASEA"/>
</dbReference>
<protein>
    <recommendedName>
        <fullName evidence="11">carboxypeptidase T</fullName>
        <ecNumber evidence="11">3.4.17.18</ecNumber>
    </recommendedName>
</protein>
<dbReference type="InterPro" id="IPR057247">
    <property type="entry name" value="CARBOXYPEPT_ZN_2"/>
</dbReference>
<evidence type="ECO:0000313" key="14">
    <source>
        <dbReference type="EMBL" id="HDI82452.1"/>
    </source>
</evidence>
<keyword evidence="3" id="KW-0121">Carboxypeptidase</keyword>
<dbReference type="NCBIfam" id="TIGR04183">
    <property type="entry name" value="Por_Secre_tail"/>
    <property type="match status" value="1"/>
</dbReference>
<comment type="caution">
    <text evidence="14">The sequence shown here is derived from an EMBL/GenBank/DDBJ whole genome shotgun (WGS) entry which is preliminary data.</text>
</comment>
<name>A0A7C0V9X7_UNCW3</name>
<evidence type="ECO:0000256" key="5">
    <source>
        <dbReference type="ARBA" id="ARBA00022723"/>
    </source>
</evidence>
<dbReference type="PROSITE" id="PS00133">
    <property type="entry name" value="CARBOXYPEPT_ZN_2"/>
    <property type="match status" value="1"/>
</dbReference>
<dbReference type="InterPro" id="IPR000834">
    <property type="entry name" value="Peptidase_M14"/>
</dbReference>
<dbReference type="Pfam" id="PF00246">
    <property type="entry name" value="Peptidase_M14"/>
    <property type="match status" value="1"/>
</dbReference>
<dbReference type="PANTHER" id="PTHR11705:SF143">
    <property type="entry name" value="SLL0236 PROTEIN"/>
    <property type="match status" value="1"/>
</dbReference>
<dbReference type="EC" id="3.4.17.18" evidence="11"/>
<evidence type="ECO:0000256" key="9">
    <source>
        <dbReference type="ARBA" id="ARBA00023049"/>
    </source>
</evidence>
<proteinExistence type="inferred from homology"/>
<dbReference type="CDD" id="cd03859">
    <property type="entry name" value="M14_CPT"/>
    <property type="match status" value="1"/>
</dbReference>
<evidence type="ECO:0000256" key="11">
    <source>
        <dbReference type="ARBA" id="ARBA00066554"/>
    </source>
</evidence>
<dbReference type="PANTHER" id="PTHR11705">
    <property type="entry name" value="PROTEASE FAMILY M14 CARBOXYPEPTIDASE A,B"/>
    <property type="match status" value="1"/>
</dbReference>
<sequence>MRSILFVLLLVPAILLADYSLVSIKNPSSDVLRMGELLKVTPDGEHIFIFNKYEMDKLKKWNVGYRVLIPDMEAYYSARMKGKGSQGDYYSYAEADSILHYIHTQYPDLVTDTFSLGKSWENNDIYCVKLTNTNSTYPKKQVLIDAMIHAREPIGANLTVEFVRYMVEHYNTNAEIKYLLDHREVYIIPVLNPDGYLYNEANYPNGGGYWRKNRRDNGDGTYGVDLNRNYEYMWGYDNSGSSPYTSDETYRGPSPASEPETQVSESLGVANNFVHYLNIHSYSNLIIVPWGYVNEWPAGYDSVIYEQMAIRMRRTNGYEYGTPGQILYVVNGPATDWYWGDRGAYAFVIEVGEAFWQEEQIPAQLDEAMPILYYLTQAAGPLLTVSSNTMNEISGDGDPYVDPGEEWGINLFMENIGSVDTLTSGEVVLTTDDPWITIGEPIHNVPNLAPFTQHEDSFSISVMNGAPAGHIVLIYAKCYTEGDVSGIDTISFAIGNPPVDTIFFDDFESGTGKWVWEGTWDLTTSSYHSPTNSATDSPGGDYNNNTSYGIETNVRIDLTNASNPKLIFYHKYEIEEDWDYGRVIIKHGTESDVLQSYTGYNTTWTSDTFDLSSYIGDTIIVRFQLDTDVYVTYDGWYIDDVLISGYIPSNLPPDKPTPISPVGGANTGNRPVLVLSNTTDPENDPLTYGFVVYSDSLCTNIVVQKDSVPEGTDSTYWQVDNPLPPGTYYWRGYAYDGHDRGLLSDAGSFVVTTGINETTEMVMIDNVLGIVKPLNSTATGFDVQVRDQIGRVIYTGKLGTGLYMKKLNLPSGMYFVSIKGAGFRKDIKILNLL</sequence>
<keyword evidence="5" id="KW-0479">Metal-binding</keyword>
<evidence type="ECO:0000256" key="8">
    <source>
        <dbReference type="ARBA" id="ARBA00022833"/>
    </source>
</evidence>
<dbReference type="InterPro" id="IPR033810">
    <property type="entry name" value="Carboxypeptidase_T"/>
</dbReference>
<dbReference type="GO" id="GO:0005615">
    <property type="term" value="C:extracellular space"/>
    <property type="evidence" value="ECO:0007669"/>
    <property type="project" value="TreeGrafter"/>
</dbReference>
<evidence type="ECO:0000256" key="6">
    <source>
        <dbReference type="ARBA" id="ARBA00022729"/>
    </source>
</evidence>
<dbReference type="InterPro" id="IPR057246">
    <property type="entry name" value="CARBOXYPEPT_ZN_1"/>
</dbReference>
<keyword evidence="8" id="KW-0862">Zinc</keyword>
<dbReference type="GO" id="GO:0008270">
    <property type="term" value="F:zinc ion binding"/>
    <property type="evidence" value="ECO:0007669"/>
    <property type="project" value="InterPro"/>
</dbReference>
<feature type="active site" description="Proton donor/acceptor" evidence="12">
    <location>
        <position position="350"/>
    </location>
</feature>
<dbReference type="InterPro" id="IPR013783">
    <property type="entry name" value="Ig-like_fold"/>
</dbReference>
<accession>A0A7C0V9X7</accession>
<keyword evidence="9" id="KW-0482">Metalloprotease</keyword>
<evidence type="ECO:0000256" key="2">
    <source>
        <dbReference type="ARBA" id="ARBA00005988"/>
    </source>
</evidence>
<feature type="domain" description="Peptidase M14" evidence="13">
    <location>
        <begin position="88"/>
        <end position="379"/>
    </location>
</feature>
<comment type="cofactor">
    <cofactor evidence="1">
        <name>Zn(2+)</name>
        <dbReference type="ChEBI" id="CHEBI:29105"/>
    </cofactor>
</comment>
<comment type="catalytic activity">
    <reaction evidence="10">
        <text>Releases a C-terminal residue, which may be hydrophobic or positively charged.</text>
        <dbReference type="EC" id="3.4.17.18"/>
    </reaction>
</comment>
<evidence type="ECO:0000256" key="3">
    <source>
        <dbReference type="ARBA" id="ARBA00022645"/>
    </source>
</evidence>
<dbReference type="SUPFAM" id="SSF53187">
    <property type="entry name" value="Zn-dependent exopeptidases"/>
    <property type="match status" value="1"/>
</dbReference>
<dbReference type="PROSITE" id="PS00132">
    <property type="entry name" value="CARBOXYPEPT_ZN_1"/>
    <property type="match status" value="1"/>
</dbReference>
<dbReference type="SMART" id="SM00631">
    <property type="entry name" value="Zn_pept"/>
    <property type="match status" value="1"/>
</dbReference>
<keyword evidence="6" id="KW-0732">Signal</keyword>
<keyword evidence="7" id="KW-0378">Hydrolase</keyword>
<reference evidence="14" key="1">
    <citation type="journal article" date="2020" name="mSystems">
        <title>Genome- and Community-Level Interaction Insights into Carbon Utilization and Element Cycling Functions of Hydrothermarchaeota in Hydrothermal Sediment.</title>
        <authorList>
            <person name="Zhou Z."/>
            <person name="Liu Y."/>
            <person name="Xu W."/>
            <person name="Pan J."/>
            <person name="Luo Z.H."/>
            <person name="Li M."/>
        </authorList>
    </citation>
    <scope>NUCLEOTIDE SEQUENCE [LARGE SCALE GENOMIC DNA]</scope>
    <source>
        <strain evidence="14">HyVt-102</strain>
    </source>
</reference>
<evidence type="ECO:0000256" key="7">
    <source>
        <dbReference type="ARBA" id="ARBA00022801"/>
    </source>
</evidence>
<dbReference type="GO" id="GO:0006508">
    <property type="term" value="P:proteolysis"/>
    <property type="evidence" value="ECO:0007669"/>
    <property type="project" value="UniProtKB-KW"/>
</dbReference>
<evidence type="ECO:0000256" key="12">
    <source>
        <dbReference type="PROSITE-ProRule" id="PRU01379"/>
    </source>
</evidence>
<dbReference type="InterPro" id="IPR026444">
    <property type="entry name" value="Secre_tail"/>
</dbReference>
<keyword evidence="4" id="KW-0645">Protease</keyword>
<gene>
    <name evidence="14" type="ORF">ENF18_01510</name>
</gene>
<evidence type="ECO:0000256" key="4">
    <source>
        <dbReference type="ARBA" id="ARBA00022670"/>
    </source>
</evidence>
<dbReference type="PROSITE" id="PS52035">
    <property type="entry name" value="PEPTIDASE_M14"/>
    <property type="match status" value="1"/>
</dbReference>
<evidence type="ECO:0000256" key="1">
    <source>
        <dbReference type="ARBA" id="ARBA00001947"/>
    </source>
</evidence>
<dbReference type="Proteomes" id="UP000885847">
    <property type="component" value="Unassembled WGS sequence"/>
</dbReference>
<comment type="similarity">
    <text evidence="2 12">Belongs to the peptidase M14 family.</text>
</comment>
<dbReference type="Pfam" id="PF20773">
    <property type="entry name" value="InhA-like_MAM"/>
    <property type="match status" value="1"/>
</dbReference>
<evidence type="ECO:0000259" key="13">
    <source>
        <dbReference type="PROSITE" id="PS52035"/>
    </source>
</evidence>
<dbReference type="Gene3D" id="2.60.40.10">
    <property type="entry name" value="Immunoglobulins"/>
    <property type="match status" value="1"/>
</dbReference>
<dbReference type="GO" id="GO:0004181">
    <property type="term" value="F:metallocarboxypeptidase activity"/>
    <property type="evidence" value="ECO:0007669"/>
    <property type="project" value="InterPro"/>
</dbReference>
<evidence type="ECO:0000256" key="10">
    <source>
        <dbReference type="ARBA" id="ARBA00050859"/>
    </source>
</evidence>
<organism evidence="14">
    <name type="scientific">candidate division WOR-3 bacterium</name>
    <dbReference type="NCBI Taxonomy" id="2052148"/>
    <lineage>
        <taxon>Bacteria</taxon>
        <taxon>Bacteria division WOR-3</taxon>
    </lineage>
</organism>
<dbReference type="EMBL" id="DQWE01000066">
    <property type="protein sequence ID" value="HDI82452.1"/>
    <property type="molecule type" value="Genomic_DNA"/>
</dbReference>